<feature type="non-terminal residue" evidence="1">
    <location>
        <position position="41"/>
    </location>
</feature>
<organism evidence="1">
    <name type="scientific">marine sediment metagenome</name>
    <dbReference type="NCBI Taxonomy" id="412755"/>
    <lineage>
        <taxon>unclassified sequences</taxon>
        <taxon>metagenomes</taxon>
        <taxon>ecological metagenomes</taxon>
    </lineage>
</organism>
<evidence type="ECO:0000313" key="1">
    <source>
        <dbReference type="EMBL" id="GAH19135.1"/>
    </source>
</evidence>
<gene>
    <name evidence="1" type="ORF">S03H2_06598</name>
</gene>
<sequence>MTNDKISDIANTIGLGENRYEESQELAEAIRAGECEGRIQA</sequence>
<comment type="caution">
    <text evidence="1">The sequence shown here is derived from an EMBL/GenBank/DDBJ whole genome shotgun (WGS) entry which is preliminary data.</text>
</comment>
<dbReference type="AlphaFoldDB" id="X1EFL8"/>
<protein>
    <submittedName>
        <fullName evidence="1">Uncharacterized protein</fullName>
    </submittedName>
</protein>
<accession>X1EFL8</accession>
<dbReference type="EMBL" id="BARU01002918">
    <property type="protein sequence ID" value="GAH19135.1"/>
    <property type="molecule type" value="Genomic_DNA"/>
</dbReference>
<reference evidence="1" key="1">
    <citation type="journal article" date="2014" name="Front. Microbiol.">
        <title>High frequency of phylogenetically diverse reductive dehalogenase-homologous genes in deep subseafloor sedimentary metagenomes.</title>
        <authorList>
            <person name="Kawai M."/>
            <person name="Futagami T."/>
            <person name="Toyoda A."/>
            <person name="Takaki Y."/>
            <person name="Nishi S."/>
            <person name="Hori S."/>
            <person name="Arai W."/>
            <person name="Tsubouchi T."/>
            <person name="Morono Y."/>
            <person name="Uchiyama I."/>
            <person name="Ito T."/>
            <person name="Fujiyama A."/>
            <person name="Inagaki F."/>
            <person name="Takami H."/>
        </authorList>
    </citation>
    <scope>NUCLEOTIDE SEQUENCE</scope>
    <source>
        <strain evidence="1">Expedition CK06-06</strain>
    </source>
</reference>
<proteinExistence type="predicted"/>
<name>X1EFL8_9ZZZZ</name>